<dbReference type="EMBL" id="JAJFAZ020000001">
    <property type="protein sequence ID" value="KAI5351319.1"/>
    <property type="molecule type" value="Genomic_DNA"/>
</dbReference>
<dbReference type="Proteomes" id="UP001054821">
    <property type="component" value="Chromosome 1"/>
</dbReference>
<reference evidence="1 2" key="1">
    <citation type="journal article" date="2022" name="G3 (Bethesda)">
        <title>Whole-genome sequence and methylome profiling of the almond [Prunus dulcis (Mill.) D.A. Webb] cultivar 'Nonpareil'.</title>
        <authorList>
            <person name="D'Amico-Willman K.M."/>
            <person name="Ouma W.Z."/>
            <person name="Meulia T."/>
            <person name="Sideli G.M."/>
            <person name="Gradziel T.M."/>
            <person name="Fresnedo-Ramirez J."/>
        </authorList>
    </citation>
    <scope>NUCLEOTIDE SEQUENCE [LARGE SCALE GENOMIC DNA]</scope>
    <source>
        <strain evidence="1">Clone GOH B32 T37-40</strain>
    </source>
</reference>
<name>A0AAD5F2Z4_PRUDU</name>
<sequence length="116" mass="13003">MFLQKRVLLRGEFMSFPAQVCLRGSEPRAEHTVNVTSAKGRQIIMELRKLDVVLGGAVDGLRTLWNLIRAPDFDPVAEPDALSRMQPFLSQIALVKPHLTPMSLSRAMVKQNSQAY</sequence>
<gene>
    <name evidence="1" type="ORF">L3X38_004210</name>
</gene>
<comment type="caution">
    <text evidence="1">The sequence shown here is derived from an EMBL/GenBank/DDBJ whole genome shotgun (WGS) entry which is preliminary data.</text>
</comment>
<organism evidence="1 2">
    <name type="scientific">Prunus dulcis</name>
    <name type="common">Almond</name>
    <name type="synonym">Amygdalus dulcis</name>
    <dbReference type="NCBI Taxonomy" id="3755"/>
    <lineage>
        <taxon>Eukaryota</taxon>
        <taxon>Viridiplantae</taxon>
        <taxon>Streptophyta</taxon>
        <taxon>Embryophyta</taxon>
        <taxon>Tracheophyta</taxon>
        <taxon>Spermatophyta</taxon>
        <taxon>Magnoliopsida</taxon>
        <taxon>eudicotyledons</taxon>
        <taxon>Gunneridae</taxon>
        <taxon>Pentapetalae</taxon>
        <taxon>rosids</taxon>
        <taxon>fabids</taxon>
        <taxon>Rosales</taxon>
        <taxon>Rosaceae</taxon>
        <taxon>Amygdaloideae</taxon>
        <taxon>Amygdaleae</taxon>
        <taxon>Prunus</taxon>
    </lineage>
</organism>
<proteinExistence type="predicted"/>
<evidence type="ECO:0000313" key="2">
    <source>
        <dbReference type="Proteomes" id="UP001054821"/>
    </source>
</evidence>
<keyword evidence="2" id="KW-1185">Reference proteome</keyword>
<protein>
    <submittedName>
        <fullName evidence="1">Uncharacterized protein</fullName>
    </submittedName>
</protein>
<evidence type="ECO:0000313" key="1">
    <source>
        <dbReference type="EMBL" id="KAI5351319.1"/>
    </source>
</evidence>
<dbReference type="AlphaFoldDB" id="A0AAD5F2Z4"/>
<accession>A0AAD5F2Z4</accession>